<accession>A0ABR6U4G3</accession>
<sequence length="67" mass="6807">MDLGLAVALIAGAAVLALAGLTAVGERRRGHGPGVALVAGLFFPVTWVAWYLRDEPGPRAAGGSRLP</sequence>
<comment type="caution">
    <text evidence="2">The sequence shown here is derived from an EMBL/GenBank/DDBJ whole genome shotgun (WGS) entry which is preliminary data.</text>
</comment>
<organism evidence="2 3">
    <name type="scientific">Nocardioides deserti</name>
    <dbReference type="NCBI Taxonomy" id="1588644"/>
    <lineage>
        <taxon>Bacteria</taxon>
        <taxon>Bacillati</taxon>
        <taxon>Actinomycetota</taxon>
        <taxon>Actinomycetes</taxon>
        <taxon>Propionibacteriales</taxon>
        <taxon>Nocardioidaceae</taxon>
        <taxon>Nocardioides</taxon>
    </lineage>
</organism>
<dbReference type="EMBL" id="JACMYC010000001">
    <property type="protein sequence ID" value="MBC2959326.1"/>
    <property type="molecule type" value="Genomic_DNA"/>
</dbReference>
<keyword evidence="3" id="KW-1185">Reference proteome</keyword>
<name>A0ABR6U4G3_9ACTN</name>
<feature type="transmembrane region" description="Helical" evidence="1">
    <location>
        <begin position="35"/>
        <end position="52"/>
    </location>
</feature>
<reference evidence="2 3" key="1">
    <citation type="submission" date="2020-08" db="EMBL/GenBank/DDBJ databases">
        <title>novel species in genus Nocardioides.</title>
        <authorList>
            <person name="Zhang G."/>
        </authorList>
    </citation>
    <scope>NUCLEOTIDE SEQUENCE [LARGE SCALE GENOMIC DNA]</scope>
    <source>
        <strain evidence="2 3">SC8A-24</strain>
    </source>
</reference>
<dbReference type="Proteomes" id="UP000604001">
    <property type="component" value="Unassembled WGS sequence"/>
</dbReference>
<evidence type="ECO:0000256" key="1">
    <source>
        <dbReference type="SAM" id="Phobius"/>
    </source>
</evidence>
<keyword evidence="1" id="KW-0812">Transmembrane</keyword>
<evidence type="ECO:0000313" key="3">
    <source>
        <dbReference type="Proteomes" id="UP000604001"/>
    </source>
</evidence>
<gene>
    <name evidence="2" type="ORF">H7344_03325</name>
</gene>
<dbReference type="RefSeq" id="WP_186344554.1">
    <property type="nucleotide sequence ID" value="NZ_BMMR01000001.1"/>
</dbReference>
<evidence type="ECO:0008006" key="4">
    <source>
        <dbReference type="Google" id="ProtNLM"/>
    </source>
</evidence>
<protein>
    <recommendedName>
        <fullName evidence="4">Cardiolipin synthase N-terminal domain-containing protein</fullName>
    </recommendedName>
</protein>
<evidence type="ECO:0000313" key="2">
    <source>
        <dbReference type="EMBL" id="MBC2959326.1"/>
    </source>
</evidence>
<keyword evidence="1" id="KW-0472">Membrane</keyword>
<proteinExistence type="predicted"/>
<keyword evidence="1" id="KW-1133">Transmembrane helix</keyword>